<accession>A0ABP7PBR1</accession>
<evidence type="ECO:0000256" key="2">
    <source>
        <dbReference type="ARBA" id="ARBA00022490"/>
    </source>
</evidence>
<gene>
    <name evidence="8" type="ORF">GCM10022231_24080</name>
</gene>
<dbReference type="PRINTS" id="PR00127">
    <property type="entry name" value="CLPPROTEASEP"/>
</dbReference>
<keyword evidence="2" id="KW-0963">Cytoplasm</keyword>
<organism evidence="8 9">
    <name type="scientific">Gordonia caeni</name>
    <dbReference type="NCBI Taxonomy" id="1007097"/>
    <lineage>
        <taxon>Bacteria</taxon>
        <taxon>Bacillati</taxon>
        <taxon>Actinomycetota</taxon>
        <taxon>Actinomycetes</taxon>
        <taxon>Mycobacteriales</taxon>
        <taxon>Gordoniaceae</taxon>
        <taxon>Gordonia</taxon>
    </lineage>
</organism>
<dbReference type="EMBL" id="BAAAZW010000006">
    <property type="protein sequence ID" value="GAA3963015.1"/>
    <property type="molecule type" value="Genomic_DNA"/>
</dbReference>
<dbReference type="NCBIfam" id="NF045542">
    <property type="entry name" value="Clp_rel_HeadMat"/>
    <property type="match status" value="1"/>
</dbReference>
<dbReference type="CDD" id="cd07016">
    <property type="entry name" value="S14_ClpP_1"/>
    <property type="match status" value="1"/>
</dbReference>
<dbReference type="Pfam" id="PF10123">
    <property type="entry name" value="Mu-like_Pro"/>
    <property type="match status" value="1"/>
</dbReference>
<evidence type="ECO:0000256" key="7">
    <source>
        <dbReference type="SAM" id="MobiDB-lite"/>
    </source>
</evidence>
<keyword evidence="9" id="KW-1185">Reference proteome</keyword>
<dbReference type="Proteomes" id="UP001418444">
    <property type="component" value="Unassembled WGS sequence"/>
</dbReference>
<keyword evidence="4" id="KW-0378">Hydrolase</keyword>
<evidence type="ECO:0000313" key="9">
    <source>
        <dbReference type="Proteomes" id="UP001418444"/>
    </source>
</evidence>
<dbReference type="InterPro" id="IPR012106">
    <property type="entry name" value="Phage_Mu_Gp1"/>
</dbReference>
<dbReference type="RefSeq" id="WP_344784027.1">
    <property type="nucleotide sequence ID" value="NZ_BAAAZW010000006.1"/>
</dbReference>
<comment type="similarity">
    <text evidence="1 6">Belongs to the peptidase S14 family.</text>
</comment>
<dbReference type="InterPro" id="IPR001907">
    <property type="entry name" value="ClpP"/>
</dbReference>
<sequence length="425" mass="44912">MTITSLSRLLADPAARTVVADRDQPADTTPACRIGAITNSSGRSHAEVFIYGAIHPWPWEEIGEVGANGFVTKLSGLDVDDITVRIHSPGGDVYDALAITNALKAHPAYITVVVDGLAASAASFIAQAGDKIIIRPNAEMMIHDPSGGVRGNSAQLVEYSKWLDRAADNIAAIYADRAGGDPGDWRTAMRAETWYSAAEAVEAGLADETHSDPAAETAATEDDRDGEAAAAAFADLRRAYAHQCRADAPAPFMPSDQVGRQEGSDMALRQEIAARLGIAEDADESTVLNKIDELTELATTPDKPSDAAQLTALAEAHGLRVVDVDWFTEMEAAIEQAAADAQARRLADQAQVVENAIEAGKITPARREHFVALMAADEDGTAALLDSLPANLAVPTDEIGRQPDTDEAEKSAYDALFNPASGDSK</sequence>
<dbReference type="Gene3D" id="3.90.226.10">
    <property type="entry name" value="2-enoyl-CoA Hydratase, Chain A, domain 1"/>
    <property type="match status" value="1"/>
</dbReference>
<dbReference type="PANTHER" id="PTHR10381:SF70">
    <property type="entry name" value="ATP-DEPENDENT CLP PROTEASE PROTEOLYTIC SUBUNIT"/>
    <property type="match status" value="1"/>
</dbReference>
<evidence type="ECO:0000256" key="1">
    <source>
        <dbReference type="ARBA" id="ARBA00007039"/>
    </source>
</evidence>
<keyword evidence="5" id="KW-0720">Serine protease</keyword>
<name>A0ABP7PBR1_9ACTN</name>
<evidence type="ECO:0000256" key="4">
    <source>
        <dbReference type="ARBA" id="ARBA00022801"/>
    </source>
</evidence>
<dbReference type="InterPro" id="IPR029045">
    <property type="entry name" value="ClpP/crotonase-like_dom_sf"/>
</dbReference>
<dbReference type="PANTHER" id="PTHR10381">
    <property type="entry name" value="ATP-DEPENDENT CLP PROTEASE PROTEOLYTIC SUBUNIT"/>
    <property type="match status" value="1"/>
</dbReference>
<proteinExistence type="inferred from homology"/>
<evidence type="ECO:0000313" key="8">
    <source>
        <dbReference type="EMBL" id="GAA3963015.1"/>
    </source>
</evidence>
<dbReference type="Pfam" id="PF00574">
    <property type="entry name" value="CLP_protease"/>
    <property type="match status" value="1"/>
</dbReference>
<comment type="caution">
    <text evidence="8">The sequence shown here is derived from an EMBL/GenBank/DDBJ whole genome shotgun (WGS) entry which is preliminary data.</text>
</comment>
<evidence type="ECO:0000256" key="5">
    <source>
        <dbReference type="ARBA" id="ARBA00022825"/>
    </source>
</evidence>
<keyword evidence="3" id="KW-0645">Protease</keyword>
<reference evidence="9" key="1">
    <citation type="journal article" date="2019" name="Int. J. Syst. Evol. Microbiol.">
        <title>The Global Catalogue of Microorganisms (GCM) 10K type strain sequencing project: providing services to taxonomists for standard genome sequencing and annotation.</title>
        <authorList>
            <consortium name="The Broad Institute Genomics Platform"/>
            <consortium name="The Broad Institute Genome Sequencing Center for Infectious Disease"/>
            <person name="Wu L."/>
            <person name="Ma J."/>
        </authorList>
    </citation>
    <scope>NUCLEOTIDE SEQUENCE [LARGE SCALE GENOMIC DNA]</scope>
    <source>
        <strain evidence="9">JCM 16923</strain>
    </source>
</reference>
<dbReference type="SUPFAM" id="SSF52096">
    <property type="entry name" value="ClpP/crotonase"/>
    <property type="match status" value="1"/>
</dbReference>
<feature type="region of interest" description="Disordered" evidence="7">
    <location>
        <begin position="206"/>
        <end position="225"/>
    </location>
</feature>
<dbReference type="InterPro" id="IPR023562">
    <property type="entry name" value="ClpP/TepA"/>
</dbReference>
<evidence type="ECO:0000256" key="3">
    <source>
        <dbReference type="ARBA" id="ARBA00022670"/>
    </source>
</evidence>
<evidence type="ECO:0000256" key="6">
    <source>
        <dbReference type="RuleBase" id="RU003567"/>
    </source>
</evidence>
<protein>
    <recommendedName>
        <fullName evidence="6">ATP-dependent Clp protease proteolytic subunit</fullName>
    </recommendedName>
</protein>